<keyword evidence="3" id="KW-1185">Reference proteome</keyword>
<dbReference type="EMBL" id="JAQJAN010000006">
    <property type="protein sequence ID" value="KAJ5727396.1"/>
    <property type="molecule type" value="Genomic_DNA"/>
</dbReference>
<accession>A0AAD6HN23</accession>
<protein>
    <recommendedName>
        <fullName evidence="1">PARP catalytic domain-containing protein</fullName>
    </recommendedName>
</protein>
<dbReference type="InterPro" id="IPR012317">
    <property type="entry name" value="Poly(ADP-ribose)pol_cat_dom"/>
</dbReference>
<evidence type="ECO:0000313" key="2">
    <source>
        <dbReference type="EMBL" id="KAJ5727396.1"/>
    </source>
</evidence>
<dbReference type="SUPFAM" id="SSF56399">
    <property type="entry name" value="ADP-ribosylation"/>
    <property type="match status" value="1"/>
</dbReference>
<dbReference type="Gene3D" id="3.90.228.10">
    <property type="match status" value="1"/>
</dbReference>
<gene>
    <name evidence="2" type="ORF">N7493_005216</name>
</gene>
<dbReference type="AlphaFoldDB" id="A0AAD6HN23"/>
<organism evidence="2 3">
    <name type="scientific">Penicillium malachiteum</name>
    <dbReference type="NCBI Taxonomy" id="1324776"/>
    <lineage>
        <taxon>Eukaryota</taxon>
        <taxon>Fungi</taxon>
        <taxon>Dikarya</taxon>
        <taxon>Ascomycota</taxon>
        <taxon>Pezizomycotina</taxon>
        <taxon>Eurotiomycetes</taxon>
        <taxon>Eurotiomycetidae</taxon>
        <taxon>Eurotiales</taxon>
        <taxon>Aspergillaceae</taxon>
        <taxon>Penicillium</taxon>
    </lineage>
</organism>
<dbReference type="Pfam" id="PF00644">
    <property type="entry name" value="PARP"/>
    <property type="match status" value="1"/>
</dbReference>
<sequence>MDFELIHLDTRSRFYKEVSEMFYSEWRHPNTKAELLSIYVIRDTKDPELELRFHGTQRACKIGSGSLEPCDKAECNLCNILKNGFSIAHSKKTCMFGPGIYSSVVSSKANIYAKNHRLHSKKHVLIICGVDRGNAKEMKAAGHPGACDSVEGLTTANGGSLNYPETVIYDSARIKPLGLVVYTREGWIPN</sequence>
<evidence type="ECO:0000313" key="3">
    <source>
        <dbReference type="Proteomes" id="UP001215712"/>
    </source>
</evidence>
<feature type="domain" description="PARP catalytic" evidence="1">
    <location>
        <begin position="76"/>
        <end position="142"/>
    </location>
</feature>
<dbReference type="Proteomes" id="UP001215712">
    <property type="component" value="Unassembled WGS sequence"/>
</dbReference>
<evidence type="ECO:0000259" key="1">
    <source>
        <dbReference type="Pfam" id="PF00644"/>
    </source>
</evidence>
<comment type="caution">
    <text evidence="2">The sequence shown here is derived from an EMBL/GenBank/DDBJ whole genome shotgun (WGS) entry which is preliminary data.</text>
</comment>
<name>A0AAD6HN23_9EURO</name>
<dbReference type="GO" id="GO:0003950">
    <property type="term" value="F:NAD+ poly-ADP-ribosyltransferase activity"/>
    <property type="evidence" value="ECO:0007669"/>
    <property type="project" value="InterPro"/>
</dbReference>
<reference evidence="2" key="2">
    <citation type="submission" date="2023-01" db="EMBL/GenBank/DDBJ databases">
        <authorList>
            <person name="Petersen C."/>
        </authorList>
    </citation>
    <scope>NUCLEOTIDE SEQUENCE</scope>
    <source>
        <strain evidence="2">IBT 17514</strain>
    </source>
</reference>
<proteinExistence type="predicted"/>
<reference evidence="2" key="1">
    <citation type="journal article" date="2023" name="IMA Fungus">
        <title>Comparative genomic study of the Penicillium genus elucidates a diverse pangenome and 15 lateral gene transfer events.</title>
        <authorList>
            <person name="Petersen C."/>
            <person name="Sorensen T."/>
            <person name="Nielsen M.R."/>
            <person name="Sondergaard T.E."/>
            <person name="Sorensen J.L."/>
            <person name="Fitzpatrick D.A."/>
            <person name="Frisvad J.C."/>
            <person name="Nielsen K.L."/>
        </authorList>
    </citation>
    <scope>NUCLEOTIDE SEQUENCE</scope>
    <source>
        <strain evidence="2">IBT 17514</strain>
    </source>
</reference>